<feature type="domain" description="Enoyl reductase (ER)" evidence="7">
    <location>
        <begin position="45"/>
        <end position="413"/>
    </location>
</feature>
<proteinExistence type="inferred from homology"/>
<evidence type="ECO:0000313" key="9">
    <source>
        <dbReference type="Proteomes" id="UP001285441"/>
    </source>
</evidence>
<dbReference type="Gene3D" id="3.90.180.10">
    <property type="entry name" value="Medium-chain alcohol dehydrogenases, catalytic domain"/>
    <property type="match status" value="1"/>
</dbReference>
<dbReference type="InterPro" id="IPR002328">
    <property type="entry name" value="ADH_Zn_CS"/>
</dbReference>
<evidence type="ECO:0000256" key="6">
    <source>
        <dbReference type="RuleBase" id="RU361277"/>
    </source>
</evidence>
<evidence type="ECO:0000313" key="8">
    <source>
        <dbReference type="EMBL" id="KAK3392725.1"/>
    </source>
</evidence>
<dbReference type="FunFam" id="3.40.50.720:FF:000003">
    <property type="entry name" value="S-(hydroxymethyl)glutathione dehydrogenase"/>
    <property type="match status" value="1"/>
</dbReference>
<keyword evidence="5" id="KW-0560">Oxidoreductase</keyword>
<dbReference type="PROSITE" id="PS00059">
    <property type="entry name" value="ADH_ZINC"/>
    <property type="match status" value="1"/>
</dbReference>
<protein>
    <submittedName>
        <fullName evidence="8">Chaperonin 10-like protein</fullName>
    </submittedName>
</protein>
<name>A0AAE0U6T1_9PEZI</name>
<keyword evidence="3 6" id="KW-0479">Metal-binding</keyword>
<comment type="caution">
    <text evidence="8">The sequence shown here is derived from an EMBL/GenBank/DDBJ whole genome shotgun (WGS) entry which is preliminary data.</text>
</comment>
<organism evidence="8 9">
    <name type="scientific">Podospora didyma</name>
    <dbReference type="NCBI Taxonomy" id="330526"/>
    <lineage>
        <taxon>Eukaryota</taxon>
        <taxon>Fungi</taxon>
        <taxon>Dikarya</taxon>
        <taxon>Ascomycota</taxon>
        <taxon>Pezizomycotina</taxon>
        <taxon>Sordariomycetes</taxon>
        <taxon>Sordariomycetidae</taxon>
        <taxon>Sordariales</taxon>
        <taxon>Podosporaceae</taxon>
        <taxon>Podospora</taxon>
    </lineage>
</organism>
<dbReference type="GO" id="GO:0008270">
    <property type="term" value="F:zinc ion binding"/>
    <property type="evidence" value="ECO:0007669"/>
    <property type="project" value="InterPro"/>
</dbReference>
<dbReference type="Proteomes" id="UP001285441">
    <property type="component" value="Unassembled WGS sequence"/>
</dbReference>
<accession>A0AAE0U6T1</accession>
<evidence type="ECO:0000256" key="2">
    <source>
        <dbReference type="ARBA" id="ARBA00008072"/>
    </source>
</evidence>
<comment type="cofactor">
    <cofactor evidence="1 6">
        <name>Zn(2+)</name>
        <dbReference type="ChEBI" id="CHEBI:29105"/>
    </cofactor>
</comment>
<dbReference type="PANTHER" id="PTHR43350">
    <property type="entry name" value="NAD-DEPENDENT ALCOHOL DEHYDROGENASE"/>
    <property type="match status" value="1"/>
</dbReference>
<comment type="similarity">
    <text evidence="2 6">Belongs to the zinc-containing alcohol dehydrogenase family.</text>
</comment>
<dbReference type="SUPFAM" id="SSF50129">
    <property type="entry name" value="GroES-like"/>
    <property type="match status" value="1"/>
</dbReference>
<dbReference type="CDD" id="cd08278">
    <property type="entry name" value="benzyl_alcohol_DH"/>
    <property type="match status" value="1"/>
</dbReference>
<dbReference type="GO" id="GO:0016491">
    <property type="term" value="F:oxidoreductase activity"/>
    <property type="evidence" value="ECO:0007669"/>
    <property type="project" value="UniProtKB-KW"/>
</dbReference>
<evidence type="ECO:0000256" key="4">
    <source>
        <dbReference type="ARBA" id="ARBA00022833"/>
    </source>
</evidence>
<dbReference type="InterPro" id="IPR013149">
    <property type="entry name" value="ADH-like_C"/>
</dbReference>
<evidence type="ECO:0000256" key="5">
    <source>
        <dbReference type="ARBA" id="ARBA00023002"/>
    </source>
</evidence>
<gene>
    <name evidence="8" type="ORF">B0H63DRAFT_386592</name>
</gene>
<dbReference type="Pfam" id="PF08240">
    <property type="entry name" value="ADH_N"/>
    <property type="match status" value="1"/>
</dbReference>
<reference evidence="8" key="1">
    <citation type="journal article" date="2023" name="Mol. Phylogenet. Evol.">
        <title>Genome-scale phylogeny and comparative genomics of the fungal order Sordariales.</title>
        <authorList>
            <person name="Hensen N."/>
            <person name="Bonometti L."/>
            <person name="Westerberg I."/>
            <person name="Brannstrom I.O."/>
            <person name="Guillou S."/>
            <person name="Cros-Aarteil S."/>
            <person name="Calhoun S."/>
            <person name="Haridas S."/>
            <person name="Kuo A."/>
            <person name="Mondo S."/>
            <person name="Pangilinan J."/>
            <person name="Riley R."/>
            <person name="LaButti K."/>
            <person name="Andreopoulos B."/>
            <person name="Lipzen A."/>
            <person name="Chen C."/>
            <person name="Yan M."/>
            <person name="Daum C."/>
            <person name="Ng V."/>
            <person name="Clum A."/>
            <person name="Steindorff A."/>
            <person name="Ohm R.A."/>
            <person name="Martin F."/>
            <person name="Silar P."/>
            <person name="Natvig D.O."/>
            <person name="Lalanne C."/>
            <person name="Gautier V."/>
            <person name="Ament-Velasquez S.L."/>
            <person name="Kruys A."/>
            <person name="Hutchinson M.I."/>
            <person name="Powell A.J."/>
            <person name="Barry K."/>
            <person name="Miller A.N."/>
            <person name="Grigoriev I.V."/>
            <person name="Debuchy R."/>
            <person name="Gladieux P."/>
            <person name="Hiltunen Thoren M."/>
            <person name="Johannesson H."/>
        </authorList>
    </citation>
    <scope>NUCLEOTIDE SEQUENCE</scope>
    <source>
        <strain evidence="8">CBS 232.78</strain>
    </source>
</reference>
<dbReference type="InterPro" id="IPR013154">
    <property type="entry name" value="ADH-like_N"/>
</dbReference>
<dbReference type="PANTHER" id="PTHR43350:SF11">
    <property type="entry name" value="ENOYL REDUCTASE (ER) DOMAIN-CONTAINING PROTEIN"/>
    <property type="match status" value="1"/>
</dbReference>
<evidence type="ECO:0000259" key="7">
    <source>
        <dbReference type="SMART" id="SM00829"/>
    </source>
</evidence>
<keyword evidence="4 6" id="KW-0862">Zinc</keyword>
<sequence>MQGSVWQATQRACKKKKTTKQYSTTEIIDTTATMSRTTPALVVPELNGKFEMGEVYLSEMQPDEVLVEIHATGFCHTDLSCAQGLLPSAPGCVLGHEGAGVVLEAGSEVTNVAVGDKVLMSFSHCETCHSCTTGHPSYCYAFNERNFGGARAAASHSPSSASMLSANGPDGKPLFSSFFGQSSFARHTLVHRSSVVKVGPDTDLALYAPLGCGMQTGAGAVLNSLRVREGSSVAVFGVGSVGMAAVMAAAKISRAEIIIAVDLQQSRLDLAKELGATHRVIGSDKDVVEQIRKISGVNGGIGGVDYAVDCTGVQAVIRTMIDSLGTRGRASTVGAPGFGKEVSIDVMNHLTYGKEYVGCTEGDSNPAEFIPYLMEMQAKGLFPMDRFISYYDMKDYATAIEDTKTGKAIKAVLKW</sequence>
<dbReference type="Pfam" id="PF00107">
    <property type="entry name" value="ADH_zinc_N"/>
    <property type="match status" value="1"/>
</dbReference>
<dbReference type="SUPFAM" id="SSF51735">
    <property type="entry name" value="NAD(P)-binding Rossmann-fold domains"/>
    <property type="match status" value="1"/>
</dbReference>
<evidence type="ECO:0000256" key="3">
    <source>
        <dbReference type="ARBA" id="ARBA00022723"/>
    </source>
</evidence>
<dbReference type="SMART" id="SM00829">
    <property type="entry name" value="PKS_ER"/>
    <property type="match status" value="1"/>
</dbReference>
<dbReference type="EMBL" id="JAULSW010000001">
    <property type="protein sequence ID" value="KAK3392725.1"/>
    <property type="molecule type" value="Genomic_DNA"/>
</dbReference>
<dbReference type="Gene3D" id="3.40.50.720">
    <property type="entry name" value="NAD(P)-binding Rossmann-like Domain"/>
    <property type="match status" value="1"/>
</dbReference>
<dbReference type="InterPro" id="IPR020843">
    <property type="entry name" value="ER"/>
</dbReference>
<dbReference type="AlphaFoldDB" id="A0AAE0U6T1"/>
<keyword evidence="9" id="KW-1185">Reference proteome</keyword>
<evidence type="ECO:0000256" key="1">
    <source>
        <dbReference type="ARBA" id="ARBA00001947"/>
    </source>
</evidence>
<dbReference type="InterPro" id="IPR036291">
    <property type="entry name" value="NAD(P)-bd_dom_sf"/>
</dbReference>
<dbReference type="InterPro" id="IPR011032">
    <property type="entry name" value="GroES-like_sf"/>
</dbReference>
<reference evidence="8" key="2">
    <citation type="submission" date="2023-06" db="EMBL/GenBank/DDBJ databases">
        <authorList>
            <consortium name="Lawrence Berkeley National Laboratory"/>
            <person name="Haridas S."/>
            <person name="Hensen N."/>
            <person name="Bonometti L."/>
            <person name="Westerberg I."/>
            <person name="Brannstrom I.O."/>
            <person name="Guillou S."/>
            <person name="Cros-Aarteil S."/>
            <person name="Calhoun S."/>
            <person name="Kuo A."/>
            <person name="Mondo S."/>
            <person name="Pangilinan J."/>
            <person name="Riley R."/>
            <person name="LaButti K."/>
            <person name="Andreopoulos B."/>
            <person name="Lipzen A."/>
            <person name="Chen C."/>
            <person name="Yanf M."/>
            <person name="Daum C."/>
            <person name="Ng V."/>
            <person name="Clum A."/>
            <person name="Steindorff A."/>
            <person name="Ohm R."/>
            <person name="Martin F."/>
            <person name="Silar P."/>
            <person name="Natvig D."/>
            <person name="Lalanne C."/>
            <person name="Gautier V."/>
            <person name="Ament-velasquez S.L."/>
            <person name="Kruys A."/>
            <person name="Hutchinson M.I."/>
            <person name="Powell A.J."/>
            <person name="Barry K."/>
            <person name="Miller A.N."/>
            <person name="Grigoriev I.V."/>
            <person name="Debuchy R."/>
            <person name="Gladieux P."/>
            <person name="Thoren M.H."/>
            <person name="Johannesson H."/>
        </authorList>
    </citation>
    <scope>NUCLEOTIDE SEQUENCE</scope>
    <source>
        <strain evidence="8">CBS 232.78</strain>
    </source>
</reference>